<dbReference type="Proteomes" id="UP000688137">
    <property type="component" value="Unassembled WGS sequence"/>
</dbReference>
<comment type="subunit">
    <text evidence="1">Component of the TIM23 complex.</text>
</comment>
<dbReference type="GO" id="GO:0005744">
    <property type="term" value="C:TIM23 mitochondrial import inner membrane translocase complex"/>
    <property type="evidence" value="ECO:0007669"/>
    <property type="project" value="UniProtKB-UniRule"/>
</dbReference>
<reference evidence="3" key="1">
    <citation type="submission" date="2021-01" db="EMBL/GenBank/DDBJ databases">
        <authorList>
            <consortium name="Genoscope - CEA"/>
            <person name="William W."/>
        </authorList>
    </citation>
    <scope>NUCLEOTIDE SEQUENCE</scope>
</reference>
<dbReference type="InterPro" id="IPR004274">
    <property type="entry name" value="FCP1_dom"/>
</dbReference>
<dbReference type="EMBL" id="CAJJDM010000027">
    <property type="protein sequence ID" value="CAD8058910.1"/>
    <property type="molecule type" value="Genomic_DNA"/>
</dbReference>
<dbReference type="AlphaFoldDB" id="A0A8S1KTR7"/>
<accession>A0A8S1KTR7</accession>
<evidence type="ECO:0000313" key="4">
    <source>
        <dbReference type="Proteomes" id="UP000688137"/>
    </source>
</evidence>
<comment type="function">
    <text evidence="1">Essential component of the TIM23 complex, a complex that mediates the translocation of transit peptide-containing proteins across the mitochondrial inner membrane.</text>
</comment>
<gene>
    <name evidence="3" type="ORF">PPRIM_AZ9-3.1.T0280090</name>
</gene>
<proteinExistence type="inferred from homology"/>
<comment type="similarity">
    <text evidence="1">Belongs to the TIM50 family.</text>
</comment>
<dbReference type="InterPro" id="IPR050365">
    <property type="entry name" value="TIM50"/>
</dbReference>
<comment type="subcellular location">
    <subcellularLocation>
        <location evidence="1">Mitochondrion inner membrane</location>
        <topology evidence="1">Single-pass membrane protein</topology>
    </subcellularLocation>
</comment>
<keyword evidence="1" id="KW-0496">Mitochondrion</keyword>
<sequence>MNKYQGPCSNLSSQKLNKKSEESCCKTLKQIGAINNLKKFGDFQSCDNLFNQTSSRKKEGDKLRNDNYSRVNRQQKIDNQLRNEIQYKDYFIGEIKDIISKEKCSQNLKQMCIDQINQIYKNVTYKDLYFNSKKQLHNIVLTKKYSIAIDLDETLVHSEELKPNRRYDFQNQQFGIFIRPYCQQFLQILNKYANLFIFTSSNIKYATTIMQILDPLKEIFQGLFFRDHCTILQDNTQVKDIKIISNDLTKIILIDNNPQCFIPQPFNGIPIIPFIDNKADKELLILSEFIQHEIFSAEDVQQVIKRFFQFQQFRQFENGMQAFQILYN</sequence>
<dbReference type="PANTHER" id="PTHR12210">
    <property type="entry name" value="DULLARD PROTEIN PHOSPHATASE"/>
    <property type="match status" value="1"/>
</dbReference>
<keyword evidence="1" id="KW-0813">Transport</keyword>
<organism evidence="3 4">
    <name type="scientific">Paramecium primaurelia</name>
    <dbReference type="NCBI Taxonomy" id="5886"/>
    <lineage>
        <taxon>Eukaryota</taxon>
        <taxon>Sar</taxon>
        <taxon>Alveolata</taxon>
        <taxon>Ciliophora</taxon>
        <taxon>Intramacronucleata</taxon>
        <taxon>Oligohymenophorea</taxon>
        <taxon>Peniculida</taxon>
        <taxon>Parameciidae</taxon>
        <taxon>Paramecium</taxon>
    </lineage>
</organism>
<dbReference type="CDD" id="cd07521">
    <property type="entry name" value="HAD_FCP1-like"/>
    <property type="match status" value="1"/>
</dbReference>
<dbReference type="FunFam" id="3.40.50.1000:FF:000184">
    <property type="entry name" value="Uncharacterized protein"/>
    <property type="match status" value="1"/>
</dbReference>
<keyword evidence="1" id="KW-0811">Translocation</keyword>
<keyword evidence="1" id="KW-0809">Transit peptide</keyword>
<dbReference type="SMART" id="SM00577">
    <property type="entry name" value="CPDc"/>
    <property type="match status" value="1"/>
</dbReference>
<keyword evidence="1" id="KW-0653">Protein transport</keyword>
<dbReference type="Pfam" id="PF03031">
    <property type="entry name" value="NIF"/>
    <property type="match status" value="1"/>
</dbReference>
<dbReference type="PROSITE" id="PS50969">
    <property type="entry name" value="FCP1"/>
    <property type="match status" value="1"/>
</dbReference>
<protein>
    <recommendedName>
        <fullName evidence="1">Mitochondrial import inner membrane translocase subunit TIM50</fullName>
    </recommendedName>
</protein>
<evidence type="ECO:0000259" key="2">
    <source>
        <dbReference type="PROSITE" id="PS50969"/>
    </source>
</evidence>
<keyword evidence="4" id="KW-1185">Reference proteome</keyword>
<evidence type="ECO:0000313" key="3">
    <source>
        <dbReference type="EMBL" id="CAD8058910.1"/>
    </source>
</evidence>
<comment type="caution">
    <text evidence="3">The sequence shown here is derived from an EMBL/GenBank/DDBJ whole genome shotgun (WGS) entry which is preliminary data.</text>
</comment>
<dbReference type="OMA" id="YATTIMQ"/>
<feature type="domain" description="FCP1 homology" evidence="2">
    <location>
        <begin position="140"/>
        <end position="293"/>
    </location>
</feature>
<dbReference type="GO" id="GO:0015031">
    <property type="term" value="P:protein transport"/>
    <property type="evidence" value="ECO:0007669"/>
    <property type="project" value="UniProtKB-KW"/>
</dbReference>
<evidence type="ECO:0000256" key="1">
    <source>
        <dbReference type="RuleBase" id="RU365079"/>
    </source>
</evidence>
<name>A0A8S1KTR7_PARPR</name>